<dbReference type="PANTHER" id="PTHR41913">
    <property type="entry name" value="DUF1684 DOMAIN-CONTAINING PROTEIN"/>
    <property type="match status" value="1"/>
</dbReference>
<dbReference type="Pfam" id="PF07920">
    <property type="entry name" value="DUF1684"/>
    <property type="match status" value="1"/>
</dbReference>
<organism evidence="1 2">
    <name type="scientific">Secundilactobacillus collinoides DSM 20515 = JCM 1123</name>
    <dbReference type="NCBI Taxonomy" id="1423733"/>
    <lineage>
        <taxon>Bacteria</taxon>
        <taxon>Bacillati</taxon>
        <taxon>Bacillota</taxon>
        <taxon>Bacilli</taxon>
        <taxon>Lactobacillales</taxon>
        <taxon>Lactobacillaceae</taxon>
        <taxon>Secundilactobacillus</taxon>
    </lineage>
</organism>
<dbReference type="AlphaFoldDB" id="A0A0R2B7C9"/>
<evidence type="ECO:0000313" key="2">
    <source>
        <dbReference type="Proteomes" id="UP000051845"/>
    </source>
</evidence>
<evidence type="ECO:0008006" key="3">
    <source>
        <dbReference type="Google" id="ProtNLM"/>
    </source>
</evidence>
<proteinExistence type="predicted"/>
<protein>
    <recommendedName>
        <fullName evidence="3">DUF1684 domain-containing protein</fullName>
    </recommendedName>
</protein>
<comment type="caution">
    <text evidence="1">The sequence shown here is derived from an EMBL/GenBank/DDBJ whole genome shotgun (WGS) entry which is preliminary data.</text>
</comment>
<dbReference type="PANTHER" id="PTHR41913:SF1">
    <property type="entry name" value="DUF1684 DOMAIN-CONTAINING PROTEIN"/>
    <property type="match status" value="1"/>
</dbReference>
<dbReference type="PATRIC" id="fig|1423733.4.peg.1101"/>
<sequence length="303" mass="35020">MTNVQSLTKLNKQEYEQHWEKWHEKREDAIKTPYGWLSLRSIDWLEDGKKIKIDGFPGLWGQSGNAVTYYPEEGKTVINRDQIISEPKVIVVDNVEDVNVEDFYYEGVRAQLIKRIGSTKKFAVRQRDPESKFRKNFTGFPHFEPDENWVLPARYEPLDHWSNITTKAVTAGLSHNETQIGNLYFKYRDKDYRFVVFQGHNDDSGWLKKDPETGETRYLNNRQNTEGIGFILFKDQSTGKQTYGGGRVLSIDISNPNEVDSVDLNKAFNLPCAYSYFCTCPFAPEENILPFAVTSGEKTPDVY</sequence>
<dbReference type="STRING" id="33960.TY91_16670"/>
<name>A0A0R2B7C9_SECCO</name>
<reference evidence="1 2" key="1">
    <citation type="journal article" date="2015" name="Genome Announc.">
        <title>Expanding the biotechnology potential of lactobacilli through comparative genomics of 213 strains and associated genera.</title>
        <authorList>
            <person name="Sun Z."/>
            <person name="Harris H.M."/>
            <person name="McCann A."/>
            <person name="Guo C."/>
            <person name="Argimon S."/>
            <person name="Zhang W."/>
            <person name="Yang X."/>
            <person name="Jeffery I.B."/>
            <person name="Cooney J.C."/>
            <person name="Kagawa T.F."/>
            <person name="Liu W."/>
            <person name="Song Y."/>
            <person name="Salvetti E."/>
            <person name="Wrobel A."/>
            <person name="Rasinkangas P."/>
            <person name="Parkhill J."/>
            <person name="Rea M.C."/>
            <person name="O'Sullivan O."/>
            <person name="Ritari J."/>
            <person name="Douillard F.P."/>
            <person name="Paul Ross R."/>
            <person name="Yang R."/>
            <person name="Briner A.E."/>
            <person name="Felis G.E."/>
            <person name="de Vos W.M."/>
            <person name="Barrangou R."/>
            <person name="Klaenhammer T.R."/>
            <person name="Caufield P.W."/>
            <person name="Cui Y."/>
            <person name="Zhang H."/>
            <person name="O'Toole P.W."/>
        </authorList>
    </citation>
    <scope>NUCLEOTIDE SEQUENCE [LARGE SCALE GENOMIC DNA]</scope>
    <source>
        <strain evidence="1 2">DSM 20515</strain>
    </source>
</reference>
<accession>A0A0R2B7C9</accession>
<dbReference type="EMBL" id="AYYR01000117">
    <property type="protein sequence ID" value="KRM73844.1"/>
    <property type="molecule type" value="Genomic_DNA"/>
</dbReference>
<dbReference type="InterPro" id="IPR012467">
    <property type="entry name" value="DUF1684"/>
</dbReference>
<dbReference type="RefSeq" id="WP_056997403.1">
    <property type="nucleotide sequence ID" value="NZ_AYYR01000117.1"/>
</dbReference>
<evidence type="ECO:0000313" key="1">
    <source>
        <dbReference type="EMBL" id="KRM73844.1"/>
    </source>
</evidence>
<gene>
    <name evidence="1" type="ORF">FC82_GL001043</name>
</gene>
<dbReference type="Proteomes" id="UP000051845">
    <property type="component" value="Unassembled WGS sequence"/>
</dbReference>